<gene>
    <name evidence="1" type="ORF">F4821DRAFT_252929</name>
</gene>
<sequence length="205" mass="21252">MLRAGLAALALAALASAAPISEPTKTVDTRDSQSDPIIWFPGGGSPPPPTFTLLPPITGGLEPSTKKRQDTVIILPPITGGLDPSDKKKRQGSTIGIGDGSTDPVKAHITALELEYETLIHTFGTNPPKPVAKRIAAIADELLTKYGIKIVQSPDGTTTTFVPGKRDVVGDDYLPGGPLFPDPSFPGGPMTPDPVVPGGGFEISN</sequence>
<reference evidence="1 2" key="1">
    <citation type="journal article" date="2022" name="New Phytol.">
        <title>Ecological generalism drives hyperdiversity of secondary metabolite gene clusters in xylarialean endophytes.</title>
        <authorList>
            <person name="Franco M.E.E."/>
            <person name="Wisecaver J.H."/>
            <person name="Arnold A.E."/>
            <person name="Ju Y.M."/>
            <person name="Slot J.C."/>
            <person name="Ahrendt S."/>
            <person name="Moore L.P."/>
            <person name="Eastman K.E."/>
            <person name="Scott K."/>
            <person name="Konkel Z."/>
            <person name="Mondo S.J."/>
            <person name="Kuo A."/>
            <person name="Hayes R.D."/>
            <person name="Haridas S."/>
            <person name="Andreopoulos B."/>
            <person name="Riley R."/>
            <person name="LaButti K."/>
            <person name="Pangilinan J."/>
            <person name="Lipzen A."/>
            <person name="Amirebrahimi M."/>
            <person name="Yan J."/>
            <person name="Adam C."/>
            <person name="Keymanesh K."/>
            <person name="Ng V."/>
            <person name="Louie K."/>
            <person name="Northen T."/>
            <person name="Drula E."/>
            <person name="Henrissat B."/>
            <person name="Hsieh H.M."/>
            <person name="Youens-Clark K."/>
            <person name="Lutzoni F."/>
            <person name="Miadlikowska J."/>
            <person name="Eastwood D.C."/>
            <person name="Hamelin R.C."/>
            <person name="Grigoriev I.V."/>
            <person name="U'Ren J.M."/>
        </authorList>
    </citation>
    <scope>NUCLEOTIDE SEQUENCE [LARGE SCALE GENOMIC DNA]</scope>
    <source>
        <strain evidence="1 2">ER1909</strain>
    </source>
</reference>
<accession>A0ACC0DM04</accession>
<dbReference type="EMBL" id="MU394280">
    <property type="protein sequence ID" value="KAI6093931.1"/>
    <property type="molecule type" value="Genomic_DNA"/>
</dbReference>
<organism evidence="1 2">
    <name type="scientific">Hypoxylon rubiginosum</name>
    <dbReference type="NCBI Taxonomy" id="110542"/>
    <lineage>
        <taxon>Eukaryota</taxon>
        <taxon>Fungi</taxon>
        <taxon>Dikarya</taxon>
        <taxon>Ascomycota</taxon>
        <taxon>Pezizomycotina</taxon>
        <taxon>Sordariomycetes</taxon>
        <taxon>Xylariomycetidae</taxon>
        <taxon>Xylariales</taxon>
        <taxon>Hypoxylaceae</taxon>
        <taxon>Hypoxylon</taxon>
    </lineage>
</organism>
<proteinExistence type="predicted"/>
<keyword evidence="2" id="KW-1185">Reference proteome</keyword>
<name>A0ACC0DM04_9PEZI</name>
<dbReference type="Proteomes" id="UP001497680">
    <property type="component" value="Unassembled WGS sequence"/>
</dbReference>
<evidence type="ECO:0000313" key="1">
    <source>
        <dbReference type="EMBL" id="KAI6093931.1"/>
    </source>
</evidence>
<protein>
    <submittedName>
        <fullName evidence="1">Uncharacterized protein</fullName>
    </submittedName>
</protein>
<comment type="caution">
    <text evidence="1">The sequence shown here is derived from an EMBL/GenBank/DDBJ whole genome shotgun (WGS) entry which is preliminary data.</text>
</comment>
<evidence type="ECO:0000313" key="2">
    <source>
        <dbReference type="Proteomes" id="UP001497680"/>
    </source>
</evidence>